<dbReference type="EMBL" id="BJLA01000025">
    <property type="protein sequence ID" value="GEA33737.1"/>
    <property type="molecule type" value="Genomic_DNA"/>
</dbReference>
<evidence type="ECO:0000256" key="3">
    <source>
        <dbReference type="ARBA" id="ARBA00022679"/>
    </source>
</evidence>
<dbReference type="EC" id="2.7.13.3" evidence="2"/>
<evidence type="ECO:0000313" key="7">
    <source>
        <dbReference type="EMBL" id="GEA33737.1"/>
    </source>
</evidence>
<dbReference type="InterPro" id="IPR036890">
    <property type="entry name" value="HATPase_C_sf"/>
</dbReference>
<evidence type="ECO:0000256" key="2">
    <source>
        <dbReference type="ARBA" id="ARBA00012438"/>
    </source>
</evidence>
<proteinExistence type="predicted"/>
<dbReference type="GO" id="GO:0000155">
    <property type="term" value="F:phosphorelay sensor kinase activity"/>
    <property type="evidence" value="ECO:0007669"/>
    <property type="project" value="TreeGrafter"/>
</dbReference>
<dbReference type="AlphaFoldDB" id="A0AAV3W5V9"/>
<dbReference type="PROSITE" id="PS50109">
    <property type="entry name" value="HIS_KIN"/>
    <property type="match status" value="1"/>
</dbReference>
<name>A0AAV3W5V9_9CLOT</name>
<organism evidence="7 8">
    <name type="scientific">Clostridium diolis</name>
    <dbReference type="NCBI Taxonomy" id="223919"/>
    <lineage>
        <taxon>Bacteria</taxon>
        <taxon>Bacillati</taxon>
        <taxon>Bacillota</taxon>
        <taxon>Clostridia</taxon>
        <taxon>Eubacteriales</taxon>
        <taxon>Clostridiaceae</taxon>
        <taxon>Clostridium</taxon>
    </lineage>
</organism>
<gene>
    <name evidence="7" type="ORF">CDIOL_46600</name>
</gene>
<dbReference type="SUPFAM" id="SSF55874">
    <property type="entry name" value="ATPase domain of HSP90 chaperone/DNA topoisomerase II/histidine kinase"/>
    <property type="match status" value="1"/>
</dbReference>
<dbReference type="PRINTS" id="PR00344">
    <property type="entry name" value="BCTRLSENSOR"/>
</dbReference>
<evidence type="ECO:0000256" key="4">
    <source>
        <dbReference type="ARBA" id="ARBA00022777"/>
    </source>
</evidence>
<keyword evidence="4" id="KW-0418">Kinase</keyword>
<dbReference type="Gene3D" id="3.30.565.10">
    <property type="entry name" value="Histidine kinase-like ATPase, C-terminal domain"/>
    <property type="match status" value="1"/>
</dbReference>
<dbReference type="GO" id="GO:0005886">
    <property type="term" value="C:plasma membrane"/>
    <property type="evidence" value="ECO:0007669"/>
    <property type="project" value="TreeGrafter"/>
</dbReference>
<evidence type="ECO:0000256" key="1">
    <source>
        <dbReference type="ARBA" id="ARBA00000085"/>
    </source>
</evidence>
<comment type="catalytic activity">
    <reaction evidence="1">
        <text>ATP + protein L-histidine = ADP + protein N-phospho-L-histidine.</text>
        <dbReference type="EC" id="2.7.13.3"/>
    </reaction>
</comment>
<dbReference type="Proteomes" id="UP000325212">
    <property type="component" value="Unassembled WGS sequence"/>
</dbReference>
<dbReference type="Pfam" id="PF02518">
    <property type="entry name" value="HATPase_c"/>
    <property type="match status" value="1"/>
</dbReference>
<reference evidence="7 8" key="1">
    <citation type="submission" date="2019-06" db="EMBL/GenBank/DDBJ databases">
        <title>Draft genome sequence of Clostridium diolis DSM 15410.</title>
        <authorList>
            <person name="Kobayashi H."/>
            <person name="Tanizawa Y."/>
            <person name="Tohno M."/>
        </authorList>
    </citation>
    <scope>NUCLEOTIDE SEQUENCE [LARGE SCALE GENOMIC DNA]</scope>
    <source>
        <strain evidence="7 8">DSM 15410</strain>
    </source>
</reference>
<keyword evidence="3" id="KW-0808">Transferase</keyword>
<dbReference type="PANTHER" id="PTHR43047">
    <property type="entry name" value="TWO-COMPONENT HISTIDINE PROTEIN KINASE"/>
    <property type="match status" value="1"/>
</dbReference>
<keyword evidence="5" id="KW-0902">Two-component regulatory system</keyword>
<dbReference type="PANTHER" id="PTHR43047:SF72">
    <property type="entry name" value="OSMOSENSING HISTIDINE PROTEIN KINASE SLN1"/>
    <property type="match status" value="1"/>
</dbReference>
<keyword evidence="8" id="KW-1185">Reference proteome</keyword>
<evidence type="ECO:0000256" key="5">
    <source>
        <dbReference type="ARBA" id="ARBA00023012"/>
    </source>
</evidence>
<evidence type="ECO:0000313" key="8">
    <source>
        <dbReference type="Proteomes" id="UP000325212"/>
    </source>
</evidence>
<evidence type="ECO:0000259" key="6">
    <source>
        <dbReference type="PROSITE" id="PS50109"/>
    </source>
</evidence>
<dbReference type="GO" id="GO:0009927">
    <property type="term" value="F:histidine phosphotransfer kinase activity"/>
    <property type="evidence" value="ECO:0007669"/>
    <property type="project" value="TreeGrafter"/>
</dbReference>
<dbReference type="InterPro" id="IPR004358">
    <property type="entry name" value="Sig_transdc_His_kin-like_C"/>
</dbReference>
<protein>
    <recommendedName>
        <fullName evidence="2">histidine kinase</fullName>
        <ecNumber evidence="2">2.7.13.3</ecNumber>
    </recommendedName>
</protein>
<dbReference type="InterPro" id="IPR003594">
    <property type="entry name" value="HATPase_dom"/>
</dbReference>
<accession>A0AAV3W5V9</accession>
<comment type="caution">
    <text evidence="7">The sequence shown here is derived from an EMBL/GenBank/DDBJ whole genome shotgun (WGS) entry which is preliminary data.</text>
</comment>
<feature type="domain" description="Histidine kinase" evidence="6">
    <location>
        <begin position="1"/>
        <end position="55"/>
    </location>
</feature>
<sequence>MQSRIFDTFTQVDQVYRRKAEGSGIGLDLVKSFVEMHGGKVVVESSYGKGSILYS</sequence>
<dbReference type="InterPro" id="IPR005467">
    <property type="entry name" value="His_kinase_dom"/>
</dbReference>